<evidence type="ECO:0000313" key="1">
    <source>
        <dbReference type="EMBL" id="GBN19868.1"/>
    </source>
</evidence>
<organism evidence="1 2">
    <name type="scientific">Araneus ventricosus</name>
    <name type="common">Orbweaver spider</name>
    <name type="synonym">Epeira ventricosa</name>
    <dbReference type="NCBI Taxonomy" id="182803"/>
    <lineage>
        <taxon>Eukaryota</taxon>
        <taxon>Metazoa</taxon>
        <taxon>Ecdysozoa</taxon>
        <taxon>Arthropoda</taxon>
        <taxon>Chelicerata</taxon>
        <taxon>Arachnida</taxon>
        <taxon>Araneae</taxon>
        <taxon>Araneomorphae</taxon>
        <taxon>Entelegynae</taxon>
        <taxon>Araneoidea</taxon>
        <taxon>Araneidae</taxon>
        <taxon>Araneus</taxon>
    </lineage>
</organism>
<sequence>MVGKRHLQRFLLTIEGGHKMTPTLATNLAILVIKRRYSKMLEFSRYLSGLPRFGFLQRFPCDVTPSQEDYKYAAVRIDEERVDRLESFWSLVLIASWSASRR</sequence>
<reference evidence="1 2" key="1">
    <citation type="journal article" date="2019" name="Sci. Rep.">
        <title>Orb-weaving spider Araneus ventricosus genome elucidates the spidroin gene catalogue.</title>
        <authorList>
            <person name="Kono N."/>
            <person name="Nakamura H."/>
            <person name="Ohtoshi R."/>
            <person name="Moran D.A.P."/>
            <person name="Shinohara A."/>
            <person name="Yoshida Y."/>
            <person name="Fujiwara M."/>
            <person name="Mori M."/>
            <person name="Tomita M."/>
            <person name="Arakawa K."/>
        </authorList>
    </citation>
    <scope>NUCLEOTIDE SEQUENCE [LARGE SCALE GENOMIC DNA]</scope>
</reference>
<dbReference type="AlphaFoldDB" id="A0A4Y2LYI5"/>
<proteinExistence type="predicted"/>
<accession>A0A4Y2LYI5</accession>
<protein>
    <submittedName>
        <fullName evidence="1">Uncharacterized protein</fullName>
    </submittedName>
</protein>
<gene>
    <name evidence="1" type="ORF">AVEN_200694_1</name>
</gene>
<dbReference type="EMBL" id="BGPR01006534">
    <property type="protein sequence ID" value="GBN19868.1"/>
    <property type="molecule type" value="Genomic_DNA"/>
</dbReference>
<comment type="caution">
    <text evidence="1">The sequence shown here is derived from an EMBL/GenBank/DDBJ whole genome shotgun (WGS) entry which is preliminary data.</text>
</comment>
<dbReference type="Proteomes" id="UP000499080">
    <property type="component" value="Unassembled WGS sequence"/>
</dbReference>
<keyword evidence="2" id="KW-1185">Reference proteome</keyword>
<name>A0A4Y2LYI5_ARAVE</name>
<evidence type="ECO:0000313" key="2">
    <source>
        <dbReference type="Proteomes" id="UP000499080"/>
    </source>
</evidence>